<dbReference type="GO" id="GO:0046872">
    <property type="term" value="F:metal ion binding"/>
    <property type="evidence" value="ECO:0007669"/>
    <property type="project" value="UniProtKB-KW"/>
</dbReference>
<protein>
    <recommendedName>
        <fullName evidence="8">DDE Tnp4 domain-containing protein</fullName>
    </recommendedName>
</protein>
<keyword evidence="10" id="KW-1185">Reference proteome</keyword>
<dbReference type="PANTHER" id="PTHR22930">
    <property type="match status" value="1"/>
</dbReference>
<reference evidence="9" key="2">
    <citation type="submission" date="2020-10" db="EMBL/GenBank/DDBJ databases">
        <authorList>
            <person name="Scholz U."/>
            <person name="Mascher M."/>
            <person name="Fiebig A."/>
        </authorList>
    </citation>
    <scope>NUCLEOTIDE SEQUENCE [LARGE SCALE GENOMIC DNA]</scope>
    <source>
        <strain evidence="9">cv. Morex</strain>
    </source>
</reference>
<dbReference type="GO" id="GO:0005634">
    <property type="term" value="C:nucleus"/>
    <property type="evidence" value="ECO:0007669"/>
    <property type="project" value="UniProtKB-SubCell"/>
</dbReference>
<dbReference type="Proteomes" id="UP000011116">
    <property type="component" value="Chromosome 7H"/>
</dbReference>
<evidence type="ECO:0000259" key="8">
    <source>
        <dbReference type="Pfam" id="PF13359"/>
    </source>
</evidence>
<evidence type="ECO:0000256" key="7">
    <source>
        <dbReference type="ARBA" id="ARBA00023242"/>
    </source>
</evidence>
<dbReference type="InterPro" id="IPR045249">
    <property type="entry name" value="HARBI1-like"/>
</dbReference>
<evidence type="ECO:0000313" key="9">
    <source>
        <dbReference type="EnsemblPlants" id="HORVU.MOREX.r3.7HG0685830.1.CDS1"/>
    </source>
</evidence>
<keyword evidence="4" id="KW-0540">Nuclease</keyword>
<dbReference type="PANTHER" id="PTHR22930:SF259">
    <property type="entry name" value="OS08G0106900 PROTEIN"/>
    <property type="match status" value="1"/>
</dbReference>
<comment type="cofactor">
    <cofactor evidence="1">
        <name>a divalent metal cation</name>
        <dbReference type="ChEBI" id="CHEBI:60240"/>
    </cofactor>
</comment>
<evidence type="ECO:0000256" key="5">
    <source>
        <dbReference type="ARBA" id="ARBA00022723"/>
    </source>
</evidence>
<comment type="similarity">
    <text evidence="3">Belongs to the HARBI1 family.</text>
</comment>
<accession>A0A8I7BJ13</accession>
<keyword evidence="7" id="KW-0539">Nucleus</keyword>
<keyword evidence="5" id="KW-0479">Metal-binding</keyword>
<evidence type="ECO:0000256" key="6">
    <source>
        <dbReference type="ARBA" id="ARBA00022801"/>
    </source>
</evidence>
<evidence type="ECO:0000256" key="3">
    <source>
        <dbReference type="ARBA" id="ARBA00006958"/>
    </source>
</evidence>
<dbReference type="EnsemblPlants" id="HORVU.MOREX.r3.7HG0685830.1">
    <property type="protein sequence ID" value="HORVU.MOREX.r3.7HG0685830.1.CDS1"/>
    <property type="gene ID" value="HORVU.MOREX.r3.7HG0685830"/>
</dbReference>
<evidence type="ECO:0000256" key="2">
    <source>
        <dbReference type="ARBA" id="ARBA00004123"/>
    </source>
</evidence>
<dbReference type="Pfam" id="PF13359">
    <property type="entry name" value="DDE_Tnp_4"/>
    <property type="match status" value="1"/>
</dbReference>
<evidence type="ECO:0000313" key="10">
    <source>
        <dbReference type="Proteomes" id="UP000011116"/>
    </source>
</evidence>
<dbReference type="GO" id="GO:0016787">
    <property type="term" value="F:hydrolase activity"/>
    <property type="evidence" value="ECO:0007669"/>
    <property type="project" value="UniProtKB-KW"/>
</dbReference>
<dbReference type="GO" id="GO:0004518">
    <property type="term" value="F:nuclease activity"/>
    <property type="evidence" value="ECO:0007669"/>
    <property type="project" value="UniProtKB-KW"/>
</dbReference>
<dbReference type="AlphaFoldDB" id="A0A8I7BJ13"/>
<comment type="subcellular location">
    <subcellularLocation>
        <location evidence="2">Nucleus</location>
    </subcellularLocation>
</comment>
<dbReference type="Gramene" id="HORVU.MOREX.r3.7HG0685830.1">
    <property type="protein sequence ID" value="HORVU.MOREX.r3.7HG0685830.1.CDS1"/>
    <property type="gene ID" value="HORVU.MOREX.r3.7HG0685830"/>
</dbReference>
<reference evidence="9" key="3">
    <citation type="submission" date="2022-01" db="UniProtKB">
        <authorList>
            <consortium name="EnsemblPlants"/>
        </authorList>
    </citation>
    <scope>IDENTIFICATION</scope>
    <source>
        <strain evidence="9">subsp. vulgare</strain>
    </source>
</reference>
<dbReference type="InterPro" id="IPR027806">
    <property type="entry name" value="HARBI1_dom"/>
</dbReference>
<reference evidence="10" key="1">
    <citation type="journal article" date="2012" name="Nature">
        <title>A physical, genetic and functional sequence assembly of the barley genome.</title>
        <authorList>
            <consortium name="The International Barley Genome Sequencing Consortium"/>
            <person name="Mayer K.F."/>
            <person name="Waugh R."/>
            <person name="Brown J.W."/>
            <person name="Schulman A."/>
            <person name="Langridge P."/>
            <person name="Platzer M."/>
            <person name="Fincher G.B."/>
            <person name="Muehlbauer G.J."/>
            <person name="Sato K."/>
            <person name="Close T.J."/>
            <person name="Wise R.P."/>
            <person name="Stein N."/>
        </authorList>
    </citation>
    <scope>NUCLEOTIDE SEQUENCE [LARGE SCALE GENOMIC DNA]</scope>
    <source>
        <strain evidence="10">cv. Morex</strain>
    </source>
</reference>
<evidence type="ECO:0000256" key="1">
    <source>
        <dbReference type="ARBA" id="ARBA00001968"/>
    </source>
</evidence>
<keyword evidence="6" id="KW-0378">Hydrolase</keyword>
<organism evidence="9 10">
    <name type="scientific">Hordeum vulgare subsp. vulgare</name>
    <name type="common">Domesticated barley</name>
    <dbReference type="NCBI Taxonomy" id="112509"/>
    <lineage>
        <taxon>Eukaryota</taxon>
        <taxon>Viridiplantae</taxon>
        <taxon>Streptophyta</taxon>
        <taxon>Embryophyta</taxon>
        <taxon>Tracheophyta</taxon>
        <taxon>Spermatophyta</taxon>
        <taxon>Magnoliopsida</taxon>
        <taxon>Liliopsida</taxon>
        <taxon>Poales</taxon>
        <taxon>Poaceae</taxon>
        <taxon>BOP clade</taxon>
        <taxon>Pooideae</taxon>
        <taxon>Triticodae</taxon>
        <taxon>Triticeae</taxon>
        <taxon>Hordeinae</taxon>
        <taxon>Hordeum</taxon>
    </lineage>
</organism>
<name>A0A8I7BJ13_HORVV</name>
<sequence>MYFRNLYHPLVSHIVTITCLMQNCIGAIDGTHVPMTIASNEAAPYRNRKGTLSQNVMVACDFDLNFVYVSAGWEGSASDAGVLKSAIQSGFHVPPGKYYLVDGG</sequence>
<proteinExistence type="inferred from homology"/>
<feature type="domain" description="DDE Tnp4" evidence="8">
    <location>
        <begin position="28"/>
        <end position="103"/>
    </location>
</feature>
<evidence type="ECO:0000256" key="4">
    <source>
        <dbReference type="ARBA" id="ARBA00022722"/>
    </source>
</evidence>